<dbReference type="Pfam" id="PF13185">
    <property type="entry name" value="GAF_2"/>
    <property type="match status" value="1"/>
</dbReference>
<dbReference type="OrthoDB" id="7466251at2"/>
<dbReference type="RefSeq" id="WP_090968120.1">
    <property type="nucleotide sequence ID" value="NZ_FNRT01000002.1"/>
</dbReference>
<dbReference type="InterPro" id="IPR029016">
    <property type="entry name" value="GAF-like_dom_sf"/>
</dbReference>
<dbReference type="GO" id="GO:0003723">
    <property type="term" value="F:RNA binding"/>
    <property type="evidence" value="ECO:0007669"/>
    <property type="project" value="InterPro"/>
</dbReference>
<dbReference type="AlphaFoldDB" id="A0A1H4LX93"/>
<keyword evidence="5" id="KW-1185">Reference proteome</keyword>
<dbReference type="InterPro" id="IPR003018">
    <property type="entry name" value="GAF"/>
</dbReference>
<dbReference type="SMART" id="SM01012">
    <property type="entry name" value="ANTAR"/>
    <property type="match status" value="1"/>
</dbReference>
<sequence>MSLASALNDVCRRAVDRLPVAGAVTHLMTPADAVGVGPVAASDARARSIGDLPFVAGVGPCHDAFQLRRPVLVGDLAAAAGRWPGYAEAALDKGVRAVFSMPLQVGAVGLGVIDLHADTVGMLRPDDLATAFALADEATHVLLTGTDDLTDAGLDEVVDHRAEIYQAQGALVVALGVSLADAMVIMRSHAFAAGLPLVALAKQVLDGTSKPEDW</sequence>
<evidence type="ECO:0000259" key="3">
    <source>
        <dbReference type="SMART" id="SM01012"/>
    </source>
</evidence>
<keyword evidence="2" id="KW-0804">Transcription</keyword>
<evidence type="ECO:0000256" key="2">
    <source>
        <dbReference type="ARBA" id="ARBA00023163"/>
    </source>
</evidence>
<dbReference type="Gene3D" id="3.30.450.40">
    <property type="match status" value="1"/>
</dbReference>
<proteinExistence type="predicted"/>
<evidence type="ECO:0000256" key="1">
    <source>
        <dbReference type="ARBA" id="ARBA00023015"/>
    </source>
</evidence>
<organism evidence="4 5">
    <name type="scientific">Nocardioides exalbidus</name>
    <dbReference type="NCBI Taxonomy" id="402596"/>
    <lineage>
        <taxon>Bacteria</taxon>
        <taxon>Bacillati</taxon>
        <taxon>Actinomycetota</taxon>
        <taxon>Actinomycetes</taxon>
        <taxon>Propionibacteriales</taxon>
        <taxon>Nocardioidaceae</taxon>
        <taxon>Nocardioides</taxon>
    </lineage>
</organism>
<name>A0A1H4LX93_9ACTN</name>
<gene>
    <name evidence="4" type="ORF">SAMN04489844_0988</name>
</gene>
<reference evidence="5" key="1">
    <citation type="submission" date="2016-10" db="EMBL/GenBank/DDBJ databases">
        <authorList>
            <person name="Varghese N."/>
            <person name="Submissions S."/>
        </authorList>
    </citation>
    <scope>NUCLEOTIDE SEQUENCE [LARGE SCALE GENOMIC DNA]</scope>
    <source>
        <strain evidence="5">DSM 22017</strain>
    </source>
</reference>
<dbReference type="Proteomes" id="UP000198742">
    <property type="component" value="Unassembled WGS sequence"/>
</dbReference>
<accession>A0A1H4LX93</accession>
<feature type="domain" description="ANTAR" evidence="3">
    <location>
        <begin position="150"/>
        <end position="205"/>
    </location>
</feature>
<dbReference type="Pfam" id="PF03861">
    <property type="entry name" value="ANTAR"/>
    <property type="match status" value="1"/>
</dbReference>
<dbReference type="EMBL" id="FNRT01000002">
    <property type="protein sequence ID" value="SEB75296.1"/>
    <property type="molecule type" value="Genomic_DNA"/>
</dbReference>
<dbReference type="InterPro" id="IPR036388">
    <property type="entry name" value="WH-like_DNA-bd_sf"/>
</dbReference>
<evidence type="ECO:0000313" key="5">
    <source>
        <dbReference type="Proteomes" id="UP000198742"/>
    </source>
</evidence>
<evidence type="ECO:0000313" key="4">
    <source>
        <dbReference type="EMBL" id="SEB75296.1"/>
    </source>
</evidence>
<dbReference type="Gene3D" id="1.10.10.10">
    <property type="entry name" value="Winged helix-like DNA-binding domain superfamily/Winged helix DNA-binding domain"/>
    <property type="match status" value="1"/>
</dbReference>
<protein>
    <submittedName>
        <fullName evidence="4">ANTAR domain-containing protein</fullName>
    </submittedName>
</protein>
<dbReference type="STRING" id="402596.SAMN04489844_0988"/>
<dbReference type="SUPFAM" id="SSF55781">
    <property type="entry name" value="GAF domain-like"/>
    <property type="match status" value="1"/>
</dbReference>
<keyword evidence="1" id="KW-0805">Transcription regulation</keyword>
<dbReference type="InterPro" id="IPR005561">
    <property type="entry name" value="ANTAR"/>
</dbReference>